<keyword evidence="3" id="KW-0333">Golgi apparatus</keyword>
<feature type="compositionally biased region" description="Basic residues" evidence="5">
    <location>
        <begin position="58"/>
        <end position="67"/>
    </location>
</feature>
<evidence type="ECO:0000256" key="3">
    <source>
        <dbReference type="ARBA" id="ARBA00023034"/>
    </source>
</evidence>
<sequence>MVSIVPSRFAGLRIEDDDDDYVKPKQQKQKNTLNQKTATPGNNQKQAGNQQSQQNSQKKPKPKKPKKPANEAAQSEQWNKWQQKDTEIVDNHFEKDLEQALLLSKLDFEANKVKYDKTEREAKQSSKSKKSRPLSLQQFQTKVDKDTVEKEVQKQRKEEEIQYNRKFTFFEQIDRETKQIIQKEQFKALVANREYSTENSPSEEATSSTEPLSEEVVTELDLLKAENFALKAELETLRAKYKKIYSVLKSGEMKDKTELLVEIEKLKKTRDDMTAEMTALYAQLEQEKSKVSSTTGHEKGKEKSSGRKSVRFDASSEVHNGKGE</sequence>
<dbReference type="Proteomes" id="UP000069940">
    <property type="component" value="Unassembled WGS sequence"/>
</dbReference>
<organism evidence="6 7">
    <name type="scientific">Aedes albopictus</name>
    <name type="common">Asian tiger mosquito</name>
    <name type="synonym">Stegomyia albopicta</name>
    <dbReference type="NCBI Taxonomy" id="7160"/>
    <lineage>
        <taxon>Eukaryota</taxon>
        <taxon>Metazoa</taxon>
        <taxon>Ecdysozoa</taxon>
        <taxon>Arthropoda</taxon>
        <taxon>Hexapoda</taxon>
        <taxon>Insecta</taxon>
        <taxon>Pterygota</taxon>
        <taxon>Neoptera</taxon>
        <taxon>Endopterygota</taxon>
        <taxon>Diptera</taxon>
        <taxon>Nematocera</taxon>
        <taxon>Culicoidea</taxon>
        <taxon>Culicidae</taxon>
        <taxon>Culicinae</taxon>
        <taxon>Aedini</taxon>
        <taxon>Aedes</taxon>
        <taxon>Stegomyia</taxon>
    </lineage>
</organism>
<comment type="similarity">
    <text evidence="2">Belongs to the GKAP1 family.</text>
</comment>
<evidence type="ECO:0000313" key="7">
    <source>
        <dbReference type="Proteomes" id="UP000069940"/>
    </source>
</evidence>
<feature type="region of interest" description="Disordered" evidence="5">
    <location>
        <begin position="1"/>
        <end position="83"/>
    </location>
</feature>
<feature type="compositionally biased region" description="Low complexity" evidence="5">
    <location>
        <begin position="197"/>
        <end position="211"/>
    </location>
</feature>
<evidence type="ECO:0000256" key="2">
    <source>
        <dbReference type="ARBA" id="ARBA00006662"/>
    </source>
</evidence>
<proteinExistence type="inferred from homology"/>
<keyword evidence="7" id="KW-1185">Reference proteome</keyword>
<accession>A0ABM1XPK5</accession>
<feature type="compositionally biased region" description="Low complexity" evidence="5">
    <location>
        <begin position="29"/>
        <end position="57"/>
    </location>
</feature>
<evidence type="ECO:0000256" key="4">
    <source>
        <dbReference type="ARBA" id="ARBA00023054"/>
    </source>
</evidence>
<reference evidence="7" key="1">
    <citation type="journal article" date="2015" name="Proc. Natl. Acad. Sci. U.S.A.">
        <title>Genome sequence of the Asian Tiger mosquito, Aedes albopictus, reveals insights into its biology, genetics, and evolution.</title>
        <authorList>
            <person name="Chen X.G."/>
            <person name="Jiang X."/>
            <person name="Gu J."/>
            <person name="Xu M."/>
            <person name="Wu Y."/>
            <person name="Deng Y."/>
            <person name="Zhang C."/>
            <person name="Bonizzoni M."/>
            <person name="Dermauw W."/>
            <person name="Vontas J."/>
            <person name="Armbruster P."/>
            <person name="Huang X."/>
            <person name="Yang Y."/>
            <person name="Zhang H."/>
            <person name="He W."/>
            <person name="Peng H."/>
            <person name="Liu Y."/>
            <person name="Wu K."/>
            <person name="Chen J."/>
            <person name="Lirakis M."/>
            <person name="Topalis P."/>
            <person name="Van Leeuwen T."/>
            <person name="Hall A.B."/>
            <person name="Jiang X."/>
            <person name="Thorpe C."/>
            <person name="Mueller R.L."/>
            <person name="Sun C."/>
            <person name="Waterhouse R.M."/>
            <person name="Yan G."/>
            <person name="Tu Z.J."/>
            <person name="Fang X."/>
            <person name="James A.A."/>
        </authorList>
    </citation>
    <scope>NUCLEOTIDE SEQUENCE [LARGE SCALE GENOMIC DNA]</scope>
    <source>
        <strain evidence="7">Foshan</strain>
    </source>
</reference>
<dbReference type="PANTHER" id="PTHR14899">
    <property type="entry name" value="G KINASE ANCHORING PROTEIN 1"/>
    <property type="match status" value="1"/>
</dbReference>
<dbReference type="PANTHER" id="PTHR14899:SF0">
    <property type="entry name" value="G KINASE-ANCHORING PROTEIN 1"/>
    <property type="match status" value="1"/>
</dbReference>
<keyword evidence="4" id="KW-0175">Coiled coil</keyword>
<dbReference type="RefSeq" id="XP_019547925.3">
    <property type="nucleotide sequence ID" value="XM_019692380.3"/>
</dbReference>
<dbReference type="InterPro" id="IPR026109">
    <property type="entry name" value="GKAP1"/>
</dbReference>
<dbReference type="GeneID" id="109418222"/>
<feature type="region of interest" description="Disordered" evidence="5">
    <location>
        <begin position="285"/>
        <end position="324"/>
    </location>
</feature>
<dbReference type="EnsemblMetazoa" id="AALFPA23_001620.R38849">
    <property type="protein sequence ID" value="AALFPA23_001620.P38849"/>
    <property type="gene ID" value="AALFPA23_001620"/>
</dbReference>
<feature type="region of interest" description="Disordered" evidence="5">
    <location>
        <begin position="113"/>
        <end position="149"/>
    </location>
</feature>
<comment type="subcellular location">
    <subcellularLocation>
        <location evidence="1">Golgi apparatus</location>
    </subcellularLocation>
</comment>
<name>A0ABM1XPK5_AEDAL</name>
<evidence type="ECO:0008006" key="8">
    <source>
        <dbReference type="Google" id="ProtNLM"/>
    </source>
</evidence>
<evidence type="ECO:0000256" key="5">
    <source>
        <dbReference type="SAM" id="MobiDB-lite"/>
    </source>
</evidence>
<protein>
    <recommendedName>
        <fullName evidence="8">G kinase-anchoring protein 1</fullName>
    </recommendedName>
</protein>
<evidence type="ECO:0000313" key="6">
    <source>
        <dbReference type="EnsemblMetazoa" id="AALFPA23_001620.P38849"/>
    </source>
</evidence>
<feature type="region of interest" description="Disordered" evidence="5">
    <location>
        <begin position="192"/>
        <end position="213"/>
    </location>
</feature>
<feature type="compositionally biased region" description="Basic and acidic residues" evidence="5">
    <location>
        <begin position="113"/>
        <end position="124"/>
    </location>
</feature>
<reference evidence="6" key="2">
    <citation type="submission" date="2025-05" db="UniProtKB">
        <authorList>
            <consortium name="EnsemblMetazoa"/>
        </authorList>
    </citation>
    <scope>IDENTIFICATION</scope>
    <source>
        <strain evidence="6">Foshan</strain>
    </source>
</reference>
<feature type="compositionally biased region" description="Polar residues" evidence="5">
    <location>
        <begin position="72"/>
        <end position="81"/>
    </location>
</feature>
<evidence type="ECO:0000256" key="1">
    <source>
        <dbReference type="ARBA" id="ARBA00004555"/>
    </source>
</evidence>